<dbReference type="RefSeq" id="WP_034425855.1">
    <property type="nucleotide sequence ID" value="NZ_CP045798.1"/>
</dbReference>
<keyword evidence="2" id="KW-0472">Membrane</keyword>
<feature type="transmembrane region" description="Helical" evidence="2">
    <location>
        <begin position="305"/>
        <end position="327"/>
    </location>
</feature>
<evidence type="ECO:0000313" key="4">
    <source>
        <dbReference type="Proteomes" id="UP000515847"/>
    </source>
</evidence>
<feature type="transmembrane region" description="Helical" evidence="2">
    <location>
        <begin position="272"/>
        <end position="293"/>
    </location>
</feature>
<evidence type="ECO:0000256" key="2">
    <source>
        <dbReference type="SAM" id="Phobius"/>
    </source>
</evidence>
<feature type="transmembrane region" description="Helical" evidence="2">
    <location>
        <begin position="334"/>
        <end position="353"/>
    </location>
</feature>
<dbReference type="EMBL" id="CP045798">
    <property type="protein sequence ID" value="QNB45366.1"/>
    <property type="molecule type" value="Genomic_DNA"/>
</dbReference>
<keyword evidence="4" id="KW-1185">Reference proteome</keyword>
<dbReference type="AlphaFoldDB" id="A0A7G6DZW2"/>
<keyword evidence="2" id="KW-0812">Transmembrane</keyword>
<dbReference type="KEGG" id="tfr:BR63_02990"/>
<reference evidence="3 4" key="1">
    <citation type="journal article" date="2019" name="Front. Microbiol.">
        <title>Thermoanaerosceptrum fracticalcis gen. nov. sp. nov., a Novel Fumarate-Fermenting Microorganism From a Deep Fractured Carbonate Aquifer of the US Great Basin.</title>
        <authorList>
            <person name="Hamilton-Brehm S.D."/>
            <person name="Stewart L.E."/>
            <person name="Zavarin M."/>
            <person name="Caldwell M."/>
            <person name="Lawson P.A."/>
            <person name="Onstott T.C."/>
            <person name="Grzymski J."/>
            <person name="Neveux I."/>
            <person name="Lollar B.S."/>
            <person name="Russell C.E."/>
            <person name="Moser D.P."/>
        </authorList>
    </citation>
    <scope>NUCLEOTIDE SEQUENCE [LARGE SCALE GENOMIC DNA]</scope>
    <source>
        <strain evidence="3 4">DRI-13</strain>
    </source>
</reference>
<evidence type="ECO:0000256" key="1">
    <source>
        <dbReference type="SAM" id="MobiDB-lite"/>
    </source>
</evidence>
<feature type="transmembrane region" description="Helical" evidence="2">
    <location>
        <begin position="182"/>
        <end position="202"/>
    </location>
</feature>
<dbReference type="OrthoDB" id="2502712at2"/>
<keyword evidence="2" id="KW-1133">Transmembrane helix</keyword>
<feature type="compositionally biased region" description="Basic and acidic residues" evidence="1">
    <location>
        <begin position="389"/>
        <end position="403"/>
    </location>
</feature>
<feature type="transmembrane region" description="Helical" evidence="2">
    <location>
        <begin position="247"/>
        <end position="265"/>
    </location>
</feature>
<feature type="transmembrane region" description="Helical" evidence="2">
    <location>
        <begin position="149"/>
        <end position="170"/>
    </location>
</feature>
<evidence type="ECO:0000313" key="3">
    <source>
        <dbReference type="EMBL" id="QNB45366.1"/>
    </source>
</evidence>
<name>A0A7G6DZW2_THEFR</name>
<sequence length="607" mass="65718">MSGKKTLFILLLACYLLTSVIIPTKAIDYYDYEAGVFEIKDKQTETDKDNIESLIYNSETREYYQKNKPGYMERAVASFIISVIKWIMNTFHVADPVVLIFGKNLGTEDEQATLSGFLGSGNKDDLILGIFPEPFFKGISVLYTIFEKLLPFPLAIAVILLAVLLMMGAGTIQGRTRVKDNVAAIFIALILLRFGHYIWSWLIEINNFLIDLIWAYMLDSGVKPGALMDIIWGGKTGFEGAASMNTISVAILLFMAAMMILALNFQYVMRAIILGLLIAIFPLVAALSVFPSFRGSLESWFQEFFANTIIQLAHAVALGGFFIILYTPGIGKGGIFWLMLVYFMGLPAIAGLVRSMLGLKAGFGGIMGGVAGIGGMLGGIGGKSGKAGGPKDKMPGPVLDEKGQTSSGGGFKPKTGAQTTVGKVLQGAYNMAGRVMSSNAARTAARMGVGATAAVAGGVLSGMLTGDFASGARAGKNLSQSAMNGLGWVGGKVSTILDKMKGPSTNLPEYRENKKIMDMAQENMNKTKPQLDLAYAQWKHAEAYHSKGSPEINEAYKKYDEIRTQYKKNQADELLARTRLTTMGYIKEKAAPLNSSNASYSERRGRV</sequence>
<proteinExistence type="predicted"/>
<accession>A0A7G6DZW2</accession>
<dbReference type="Proteomes" id="UP000515847">
    <property type="component" value="Chromosome"/>
</dbReference>
<protein>
    <submittedName>
        <fullName evidence="3">Uncharacterized protein</fullName>
    </submittedName>
</protein>
<organism evidence="3 4">
    <name type="scientific">Thermanaerosceptrum fracticalcis</name>
    <dbReference type="NCBI Taxonomy" id="1712410"/>
    <lineage>
        <taxon>Bacteria</taxon>
        <taxon>Bacillati</taxon>
        <taxon>Bacillota</taxon>
        <taxon>Clostridia</taxon>
        <taxon>Eubacteriales</taxon>
        <taxon>Peptococcaceae</taxon>
        <taxon>Thermanaerosceptrum</taxon>
    </lineage>
</organism>
<gene>
    <name evidence="3" type="ORF">BR63_02990</name>
</gene>
<feature type="region of interest" description="Disordered" evidence="1">
    <location>
        <begin position="384"/>
        <end position="415"/>
    </location>
</feature>
<feature type="transmembrane region" description="Helical" evidence="2">
    <location>
        <begin position="359"/>
        <end position="381"/>
    </location>
</feature>